<evidence type="ECO:0000256" key="4">
    <source>
        <dbReference type="ARBA" id="ARBA00022737"/>
    </source>
</evidence>
<keyword evidence="2" id="KW-0963">Cytoplasm</keyword>
<dbReference type="Gene3D" id="3.80.10.10">
    <property type="entry name" value="Ribonuclease Inhibitor"/>
    <property type="match status" value="2"/>
</dbReference>
<comment type="caution">
    <text evidence="5">The sequence shown here is derived from an EMBL/GenBank/DDBJ whole genome shotgun (WGS) entry which is preliminary data.</text>
</comment>
<protein>
    <recommendedName>
        <fullName evidence="7">X-ray radiation resistance-associated protein 1</fullName>
    </recommendedName>
</protein>
<dbReference type="PANTHER" id="PTHR22710">
    <property type="entry name" value="X-RAY RADIATION RESISTANCE ASSOCIATED PROTEIN 1 XRRA1"/>
    <property type="match status" value="1"/>
</dbReference>
<reference evidence="5 6" key="1">
    <citation type="submission" date="2016-04" db="EMBL/GenBank/DDBJ databases">
        <title>The genome of Intoshia linei affirms orthonectids as highly simplified spiralians.</title>
        <authorList>
            <person name="Mikhailov K.V."/>
            <person name="Slusarev G.S."/>
            <person name="Nikitin M.A."/>
            <person name="Logacheva M.D."/>
            <person name="Penin A."/>
            <person name="Aleoshin V."/>
            <person name="Panchin Y.V."/>
        </authorList>
    </citation>
    <scope>NUCLEOTIDE SEQUENCE [LARGE SCALE GENOMIC DNA]</scope>
    <source>
        <strain evidence="5">Intl2013</strain>
        <tissue evidence="5">Whole animal</tissue>
    </source>
</reference>
<keyword evidence="6" id="KW-1185">Reference proteome</keyword>
<sequence>MTIHNYNIKLHNPENKSTNLSKCFPVRYCGISRLFDSNKWIKKGAETKNSLPTEKKPLKSNEYKYKTLNKKFLLDKACVKFPHDVCYIRIIDENLNKNDDADFVEFINLLAINASENELKLEHFQNFPQLQCLEMSMNQMDNLNNIDYKKFNLMTALDLSFNNLTNSNDIEHLALLPQLNRLNLSNNLFTKFPDRISSYLLKGNIEPFNSLEHLVLDCNKFCSANLFVSIAGFKRLKKLSISHNDLAFIPRISYSKEKNNFIVNYDKAYTPYLDEKPDENPYLESLKEVDDYMSNKWRINKPNLKENCIPFCEIIDINIDNNLISDEKCIISLSLWPQLNSISLVGNPIILNNKNNPPLLQNMLVNTRNITIYRYRKKEKYRKLSYINYDSQLHNRYTKPLKSLTYDYTIQNTKHLKLTLEKSTANQCINDNVQLETQITINTSNLKSENTQSTINAVRTENGNAFMTDVEFKDQHIEENESQQLEGLQKLKESDLFDTIYDTEYDHLINHLNIDTLERKACRKKLNTVLSNPISSNTVEKNHYPIYKSTQKLKSREITSCELNNLSDILYYKDTDSKILKEAVKVYKKLQREYLKIINPKNKQT</sequence>
<dbReference type="PANTHER" id="PTHR22710:SF2">
    <property type="entry name" value="X-RAY RADIATION RESISTANCE-ASSOCIATED PROTEIN 1"/>
    <property type="match status" value="1"/>
</dbReference>
<keyword evidence="3" id="KW-0433">Leucine-rich repeat</keyword>
<dbReference type="InterPro" id="IPR032675">
    <property type="entry name" value="LRR_dom_sf"/>
</dbReference>
<dbReference type="Proteomes" id="UP000078046">
    <property type="component" value="Unassembled WGS sequence"/>
</dbReference>
<evidence type="ECO:0000256" key="2">
    <source>
        <dbReference type="ARBA" id="ARBA00022490"/>
    </source>
</evidence>
<dbReference type="EMBL" id="LWCA01000021">
    <property type="protein sequence ID" value="OAF71824.1"/>
    <property type="molecule type" value="Genomic_DNA"/>
</dbReference>
<comment type="subcellular location">
    <subcellularLocation>
        <location evidence="1">Cytoplasm</location>
    </subcellularLocation>
</comment>
<dbReference type="OrthoDB" id="1687175at2759"/>
<evidence type="ECO:0000256" key="3">
    <source>
        <dbReference type="ARBA" id="ARBA00022614"/>
    </source>
</evidence>
<proteinExistence type="predicted"/>
<evidence type="ECO:0000313" key="5">
    <source>
        <dbReference type="EMBL" id="OAF71824.1"/>
    </source>
</evidence>
<dbReference type="GO" id="GO:0005737">
    <property type="term" value="C:cytoplasm"/>
    <property type="evidence" value="ECO:0007669"/>
    <property type="project" value="UniProtKB-SubCell"/>
</dbReference>
<dbReference type="GO" id="GO:0005634">
    <property type="term" value="C:nucleus"/>
    <property type="evidence" value="ECO:0007669"/>
    <property type="project" value="TreeGrafter"/>
</dbReference>
<organism evidence="5 6">
    <name type="scientific">Intoshia linei</name>
    <dbReference type="NCBI Taxonomy" id="1819745"/>
    <lineage>
        <taxon>Eukaryota</taxon>
        <taxon>Metazoa</taxon>
        <taxon>Spiralia</taxon>
        <taxon>Lophotrochozoa</taxon>
        <taxon>Mesozoa</taxon>
        <taxon>Orthonectida</taxon>
        <taxon>Rhopaluridae</taxon>
        <taxon>Intoshia</taxon>
    </lineage>
</organism>
<name>A0A177BE35_9BILA</name>
<dbReference type="AlphaFoldDB" id="A0A177BE35"/>
<accession>A0A177BE35</accession>
<evidence type="ECO:0008006" key="7">
    <source>
        <dbReference type="Google" id="ProtNLM"/>
    </source>
</evidence>
<evidence type="ECO:0000313" key="6">
    <source>
        <dbReference type="Proteomes" id="UP000078046"/>
    </source>
</evidence>
<dbReference type="SUPFAM" id="SSF52047">
    <property type="entry name" value="RNI-like"/>
    <property type="match status" value="1"/>
</dbReference>
<keyword evidence="4" id="KW-0677">Repeat</keyword>
<gene>
    <name evidence="5" type="ORF">A3Q56_00386</name>
</gene>
<evidence type="ECO:0000256" key="1">
    <source>
        <dbReference type="ARBA" id="ARBA00004496"/>
    </source>
</evidence>